<name>A0A5C5S7D2_9ACTN</name>
<evidence type="ECO:0000313" key="2">
    <source>
        <dbReference type="Proteomes" id="UP000319375"/>
    </source>
</evidence>
<organism evidence="1 2">
    <name type="scientific">Tsukamurella conjunctivitidis</name>
    <dbReference type="NCBI Taxonomy" id="2592068"/>
    <lineage>
        <taxon>Bacteria</taxon>
        <taxon>Bacillati</taxon>
        <taxon>Actinomycetota</taxon>
        <taxon>Actinomycetes</taxon>
        <taxon>Mycobacteriales</taxon>
        <taxon>Tsukamurellaceae</taxon>
        <taxon>Tsukamurella</taxon>
    </lineage>
</organism>
<evidence type="ECO:0000313" key="1">
    <source>
        <dbReference type="EMBL" id="TWS30251.1"/>
    </source>
</evidence>
<accession>A0A5C5S7D2</accession>
<protein>
    <submittedName>
        <fullName evidence="1">DUF3263 domain-containing protein</fullName>
    </submittedName>
</protein>
<reference evidence="1 2" key="1">
    <citation type="submission" date="2019-06" db="EMBL/GenBank/DDBJ databases">
        <title>Tsukamurella conjunctivitidis sp. nov., Tsukamurella assacharolytica sp. nov. and Tsukamurella sputae sp. nov. isolated from patients with conjunctivitis, bacteraemia (lymphoma) and respiratory infection (sputum) in Hong Kong.</title>
        <authorList>
            <person name="Teng J.L.L."/>
            <person name="Lee H.H."/>
            <person name="Fong J.Y.H."/>
            <person name="Fok K.M.N."/>
            <person name="Lau S.K.P."/>
            <person name="Woo P.C.Y."/>
        </authorList>
    </citation>
    <scope>NUCLEOTIDE SEQUENCE [LARGE SCALE GENOMIC DNA]</scope>
    <source>
        <strain evidence="1 2">HKU72</strain>
    </source>
</reference>
<keyword evidence="2" id="KW-1185">Reference proteome</keyword>
<dbReference type="AlphaFoldDB" id="A0A5C5S7D2"/>
<sequence>MLSDRDRAMLDFEAGWWRQRGSKENAIAAQFDLTPVRYYQLLNRLLDDTAAVAYAPAVVGRLRRIRGGGPERRHEAESGDLAG</sequence>
<dbReference type="EMBL" id="VIGX01000002">
    <property type="protein sequence ID" value="TWS30251.1"/>
    <property type="molecule type" value="Genomic_DNA"/>
</dbReference>
<comment type="caution">
    <text evidence="1">The sequence shown here is derived from an EMBL/GenBank/DDBJ whole genome shotgun (WGS) entry which is preliminary data.</text>
</comment>
<dbReference type="OrthoDB" id="3268863at2"/>
<dbReference type="Pfam" id="PF11662">
    <property type="entry name" value="DUF3263"/>
    <property type="match status" value="1"/>
</dbReference>
<dbReference type="Proteomes" id="UP000319375">
    <property type="component" value="Unassembled WGS sequence"/>
</dbReference>
<proteinExistence type="predicted"/>
<dbReference type="InterPro" id="IPR021678">
    <property type="entry name" value="DUF3263"/>
</dbReference>
<gene>
    <name evidence="1" type="ORF">FK530_07025</name>
</gene>
<dbReference type="RefSeq" id="WP_146486276.1">
    <property type="nucleotide sequence ID" value="NZ_VIGX01000002.1"/>
</dbReference>